<accession>A0ABV2DGI6</accession>
<protein>
    <submittedName>
        <fullName evidence="1">Uncharacterized protein</fullName>
    </submittedName>
</protein>
<dbReference type="EMBL" id="JBEWSZ010000001">
    <property type="protein sequence ID" value="MET2829160.1"/>
    <property type="molecule type" value="Genomic_DNA"/>
</dbReference>
<evidence type="ECO:0000313" key="1">
    <source>
        <dbReference type="EMBL" id="MET2829160.1"/>
    </source>
</evidence>
<keyword evidence="2" id="KW-1185">Reference proteome</keyword>
<proteinExistence type="predicted"/>
<gene>
    <name evidence="1" type="ORF">ABVQ20_19445</name>
</gene>
<dbReference type="Proteomes" id="UP001548832">
    <property type="component" value="Unassembled WGS sequence"/>
</dbReference>
<dbReference type="RefSeq" id="WP_354461122.1">
    <property type="nucleotide sequence ID" value="NZ_JBEWSZ010000001.1"/>
</dbReference>
<comment type="caution">
    <text evidence="1">The sequence shown here is derived from an EMBL/GenBank/DDBJ whole genome shotgun (WGS) entry which is preliminary data.</text>
</comment>
<name>A0ABV2DGI6_9HYPH</name>
<evidence type="ECO:0000313" key="2">
    <source>
        <dbReference type="Proteomes" id="UP001548832"/>
    </source>
</evidence>
<sequence length="43" mass="4656">MPRSAMRSSSLWASKPHNYLGLPTPEGCDARAIILRTAAKGLM</sequence>
<reference evidence="1 2" key="1">
    <citation type="submission" date="2024-06" db="EMBL/GenBank/DDBJ databases">
        <authorList>
            <person name="Kim D.-U."/>
        </authorList>
    </citation>
    <scope>NUCLEOTIDE SEQUENCE [LARGE SCALE GENOMIC DNA]</scope>
    <source>
        <strain evidence="1 2">KACC15460</strain>
    </source>
</reference>
<organism evidence="1 2">
    <name type="scientific">Mesorhizobium shangrilense</name>
    <dbReference type="NCBI Taxonomy" id="460060"/>
    <lineage>
        <taxon>Bacteria</taxon>
        <taxon>Pseudomonadati</taxon>
        <taxon>Pseudomonadota</taxon>
        <taxon>Alphaproteobacteria</taxon>
        <taxon>Hyphomicrobiales</taxon>
        <taxon>Phyllobacteriaceae</taxon>
        <taxon>Mesorhizobium</taxon>
    </lineage>
</organism>